<feature type="region of interest" description="Disordered" evidence="1">
    <location>
        <begin position="180"/>
        <end position="200"/>
    </location>
</feature>
<dbReference type="Proteomes" id="UP000282386">
    <property type="component" value="Chromosome"/>
</dbReference>
<feature type="compositionally biased region" description="Low complexity" evidence="1">
    <location>
        <begin position="34"/>
        <end position="66"/>
    </location>
</feature>
<dbReference type="PROSITE" id="PS51257">
    <property type="entry name" value="PROKAR_LIPOPROTEIN"/>
    <property type="match status" value="1"/>
</dbReference>
<proteinExistence type="predicted"/>
<dbReference type="RefSeq" id="WP_126500327.1">
    <property type="nucleotide sequence ID" value="NZ_CAJPQC010000020.1"/>
</dbReference>
<name>A0A7Z9A448_9MICC</name>
<reference evidence="3 4" key="1">
    <citation type="submission" date="2018-12" db="EMBL/GenBank/DDBJ databases">
        <authorList>
            <consortium name="Pathogen Informatics"/>
        </authorList>
    </citation>
    <scope>NUCLEOTIDE SEQUENCE [LARGE SCALE GENOMIC DNA]</scope>
    <source>
        <strain evidence="3 4">NCTC10207</strain>
    </source>
</reference>
<keyword evidence="2" id="KW-0732">Signal</keyword>
<evidence type="ECO:0000313" key="3">
    <source>
        <dbReference type="EMBL" id="VEI23620.1"/>
    </source>
</evidence>
<evidence type="ECO:0000256" key="2">
    <source>
        <dbReference type="SAM" id="SignalP"/>
    </source>
</evidence>
<dbReference type="AlphaFoldDB" id="A0A7Z9A448"/>
<feature type="chain" id="PRO_5039138688" evidence="2">
    <location>
        <begin position="29"/>
        <end position="246"/>
    </location>
</feature>
<feature type="region of interest" description="Disordered" evidence="1">
    <location>
        <begin position="26"/>
        <end position="90"/>
    </location>
</feature>
<protein>
    <submittedName>
        <fullName evidence="3">Uncharacterized protein</fullName>
    </submittedName>
</protein>
<gene>
    <name evidence="3" type="ORF">NCTC10207_01643</name>
</gene>
<feature type="signal peptide" evidence="2">
    <location>
        <begin position="1"/>
        <end position="28"/>
    </location>
</feature>
<evidence type="ECO:0000313" key="4">
    <source>
        <dbReference type="Proteomes" id="UP000282386"/>
    </source>
</evidence>
<sequence>MKPTAYQTFILCALAAAALAGCSSGASVNPRAGTSASASATATAPDTDNASPSSSTKPKPASITPSTLPPPTVVTIPAADGGGSSSNGNRVVQNVPAQAHAKAGTTGVPTGVQSWATDKHGAVSFLTPTGNIGCDMISGDSMVVCMLKESQWTEKVDSPGIDPKTGKPVQRRAFQLQLKADGSSQVTAPGGANGAMGNRSSTKTLQYGQMLHVGTFVCASEQNGVTCWNHTTGHGVFLNRTEHITF</sequence>
<dbReference type="EMBL" id="LR134479">
    <property type="protein sequence ID" value="VEI23620.1"/>
    <property type="molecule type" value="Genomic_DNA"/>
</dbReference>
<evidence type="ECO:0000256" key="1">
    <source>
        <dbReference type="SAM" id="MobiDB-lite"/>
    </source>
</evidence>
<accession>A0A7Z9A448</accession>
<organism evidence="3 4">
    <name type="scientific">Rothia aeria</name>
    <dbReference type="NCBI Taxonomy" id="172042"/>
    <lineage>
        <taxon>Bacteria</taxon>
        <taxon>Bacillati</taxon>
        <taxon>Actinomycetota</taxon>
        <taxon>Actinomycetes</taxon>
        <taxon>Micrococcales</taxon>
        <taxon>Micrococcaceae</taxon>
        <taxon>Rothia</taxon>
    </lineage>
</organism>